<dbReference type="AlphaFoldDB" id="A0A5E4GCF6"/>
<dbReference type="Gramene" id="VVA37302">
    <property type="protein sequence ID" value="VVA37302"/>
    <property type="gene ID" value="Prudul26B027401"/>
</dbReference>
<proteinExistence type="predicted"/>
<accession>A0A5E4GCF6</accession>
<dbReference type="Proteomes" id="UP000327085">
    <property type="component" value="Unassembled WGS sequence"/>
</dbReference>
<name>A0A5E4GCF6_PRUDU</name>
<sequence>MGGAPRRIRVQSSITRQGLGSCSSLYCCSYCLKQAWNGQLAPNARVLLLS</sequence>
<evidence type="ECO:0000313" key="2">
    <source>
        <dbReference type="Proteomes" id="UP000327085"/>
    </source>
</evidence>
<organism evidence="1 2">
    <name type="scientific">Prunus dulcis</name>
    <name type="common">Almond</name>
    <name type="synonym">Amygdalus dulcis</name>
    <dbReference type="NCBI Taxonomy" id="3755"/>
    <lineage>
        <taxon>Eukaryota</taxon>
        <taxon>Viridiplantae</taxon>
        <taxon>Streptophyta</taxon>
        <taxon>Embryophyta</taxon>
        <taxon>Tracheophyta</taxon>
        <taxon>Spermatophyta</taxon>
        <taxon>Magnoliopsida</taxon>
        <taxon>eudicotyledons</taxon>
        <taxon>Gunneridae</taxon>
        <taxon>Pentapetalae</taxon>
        <taxon>rosids</taxon>
        <taxon>fabids</taxon>
        <taxon>Rosales</taxon>
        <taxon>Rosaceae</taxon>
        <taxon>Amygdaloideae</taxon>
        <taxon>Amygdaleae</taxon>
        <taxon>Prunus</taxon>
    </lineage>
</organism>
<dbReference type="InParanoid" id="A0A5E4GCF6"/>
<evidence type="ECO:0000313" key="1">
    <source>
        <dbReference type="EMBL" id="VVA37302.1"/>
    </source>
</evidence>
<gene>
    <name evidence="1" type="ORF">ALMOND_2B027401</name>
</gene>
<reference evidence="2" key="1">
    <citation type="journal article" date="2020" name="Plant J.">
        <title>Transposons played a major role in the diversification between the closely related almond and peach genomes: results from the almond genome sequence.</title>
        <authorList>
            <person name="Alioto T."/>
            <person name="Alexiou K.G."/>
            <person name="Bardil A."/>
            <person name="Barteri F."/>
            <person name="Castanera R."/>
            <person name="Cruz F."/>
            <person name="Dhingra A."/>
            <person name="Duval H."/>
            <person name="Fernandez I Marti A."/>
            <person name="Frias L."/>
            <person name="Galan B."/>
            <person name="Garcia J.L."/>
            <person name="Howad W."/>
            <person name="Gomez-Garrido J."/>
            <person name="Gut M."/>
            <person name="Julca I."/>
            <person name="Morata J."/>
            <person name="Puigdomenech P."/>
            <person name="Ribeca P."/>
            <person name="Rubio Cabetas M.J."/>
            <person name="Vlasova A."/>
            <person name="Wirthensohn M."/>
            <person name="Garcia-Mas J."/>
            <person name="Gabaldon T."/>
            <person name="Casacuberta J.M."/>
            <person name="Arus P."/>
        </authorList>
    </citation>
    <scope>NUCLEOTIDE SEQUENCE [LARGE SCALE GENOMIC DNA]</scope>
    <source>
        <strain evidence="2">cv. Texas</strain>
    </source>
</reference>
<dbReference type="EMBL" id="CABIKO010000525">
    <property type="protein sequence ID" value="VVA37302.1"/>
    <property type="molecule type" value="Genomic_DNA"/>
</dbReference>
<protein>
    <submittedName>
        <fullName evidence="1">Uncharacterized protein</fullName>
    </submittedName>
</protein>